<keyword evidence="2 5" id="KW-0863">Zinc-finger</keyword>
<keyword evidence="3" id="KW-0862">Zinc</keyword>
<reference evidence="8 9" key="1">
    <citation type="submission" date="2025-04" db="UniProtKB">
        <authorList>
            <consortium name="RefSeq"/>
        </authorList>
    </citation>
    <scope>IDENTIFICATION</scope>
    <source>
        <tissue evidence="8 9">Whole sample</tissue>
    </source>
</reference>
<gene>
    <name evidence="8 9" type="primary">LOC111101636</name>
</gene>
<evidence type="ECO:0000256" key="3">
    <source>
        <dbReference type="ARBA" id="ARBA00022833"/>
    </source>
</evidence>
<dbReference type="Pfam" id="PF05485">
    <property type="entry name" value="THAP"/>
    <property type="match status" value="1"/>
</dbReference>
<proteinExistence type="predicted"/>
<sequence length="239" mass="27136">MRSAKQRKNTDSPSHYWCSVPGCVSDGRKKANLNVYPWMQGVQFYPYPGSTRKPRLRRQWLQQVFRDENYSPKRYHSVCSLHFVDSHSTENNPIPTLFPRNNFKIPTYVRNTVSIEKRQTTATVISSTASDPIIPSSQSTERSTLEDITVLCQGNTCTPLGLSVAHECIIDVQTSNGDCSEEPSSNTITKDISHGNLNHEHDYYKQSVKPRCTGDFVDCAVQTDLTMEDVEHMETLTKE</sequence>
<evidence type="ECO:0000313" key="9">
    <source>
        <dbReference type="RefSeq" id="XP_022289912.1"/>
    </source>
</evidence>
<dbReference type="GeneID" id="111101636"/>
<evidence type="ECO:0000256" key="2">
    <source>
        <dbReference type="ARBA" id="ARBA00022771"/>
    </source>
</evidence>
<evidence type="ECO:0000256" key="5">
    <source>
        <dbReference type="PROSITE-ProRule" id="PRU00309"/>
    </source>
</evidence>
<evidence type="ECO:0000256" key="4">
    <source>
        <dbReference type="ARBA" id="ARBA00023125"/>
    </source>
</evidence>
<evidence type="ECO:0000313" key="8">
    <source>
        <dbReference type="RefSeq" id="XP_022289911.1"/>
    </source>
</evidence>
<keyword evidence="4 5" id="KW-0238">DNA-binding</keyword>
<dbReference type="GO" id="GO:0003677">
    <property type="term" value="F:DNA binding"/>
    <property type="evidence" value="ECO:0007669"/>
    <property type="project" value="UniProtKB-UniRule"/>
</dbReference>
<dbReference type="SUPFAM" id="SSF57716">
    <property type="entry name" value="Glucocorticoid receptor-like (DNA-binding domain)"/>
    <property type="match status" value="1"/>
</dbReference>
<dbReference type="OrthoDB" id="10066342at2759"/>
<dbReference type="AlphaFoldDB" id="A0A8B8AEJ3"/>
<evidence type="ECO:0000256" key="1">
    <source>
        <dbReference type="ARBA" id="ARBA00022723"/>
    </source>
</evidence>
<evidence type="ECO:0000259" key="6">
    <source>
        <dbReference type="PROSITE" id="PS50950"/>
    </source>
</evidence>
<accession>A0A8B8AEJ3</accession>
<dbReference type="Proteomes" id="UP000694844">
    <property type="component" value="Chromosome 6"/>
</dbReference>
<organism evidence="7 9">
    <name type="scientific">Crassostrea virginica</name>
    <name type="common">Eastern oyster</name>
    <dbReference type="NCBI Taxonomy" id="6565"/>
    <lineage>
        <taxon>Eukaryota</taxon>
        <taxon>Metazoa</taxon>
        <taxon>Spiralia</taxon>
        <taxon>Lophotrochozoa</taxon>
        <taxon>Mollusca</taxon>
        <taxon>Bivalvia</taxon>
        <taxon>Autobranchia</taxon>
        <taxon>Pteriomorphia</taxon>
        <taxon>Ostreida</taxon>
        <taxon>Ostreoidea</taxon>
        <taxon>Ostreidae</taxon>
        <taxon>Crassostrea</taxon>
    </lineage>
</organism>
<protein>
    <submittedName>
        <fullName evidence="8 9">THAP domain-containing protein 11-like</fullName>
    </submittedName>
</protein>
<dbReference type="RefSeq" id="XP_022289912.1">
    <property type="nucleotide sequence ID" value="XM_022434204.1"/>
</dbReference>
<keyword evidence="7" id="KW-1185">Reference proteome</keyword>
<name>A0A8B8AEJ3_CRAVI</name>
<keyword evidence="1" id="KW-0479">Metal-binding</keyword>
<dbReference type="SMART" id="SM00980">
    <property type="entry name" value="THAP"/>
    <property type="match status" value="1"/>
</dbReference>
<dbReference type="PROSITE" id="PS50950">
    <property type="entry name" value="ZF_THAP"/>
    <property type="match status" value="1"/>
</dbReference>
<dbReference type="KEGG" id="cvn:111101636"/>
<evidence type="ECO:0000313" key="7">
    <source>
        <dbReference type="Proteomes" id="UP000694844"/>
    </source>
</evidence>
<feature type="domain" description="THAP-type" evidence="6">
    <location>
        <begin position="12"/>
        <end position="98"/>
    </location>
</feature>
<dbReference type="GO" id="GO:0008270">
    <property type="term" value="F:zinc ion binding"/>
    <property type="evidence" value="ECO:0007669"/>
    <property type="project" value="UniProtKB-KW"/>
</dbReference>
<dbReference type="RefSeq" id="XP_022289911.1">
    <property type="nucleotide sequence ID" value="XM_022434203.1"/>
</dbReference>
<dbReference type="InterPro" id="IPR006612">
    <property type="entry name" value="THAP_Znf"/>
</dbReference>